<keyword evidence="1" id="KW-0472">Membrane</keyword>
<protein>
    <submittedName>
        <fullName evidence="2">Uncharacterized protein</fullName>
    </submittedName>
</protein>
<feature type="transmembrane region" description="Helical" evidence="1">
    <location>
        <begin position="62"/>
        <end position="83"/>
    </location>
</feature>
<gene>
    <name evidence="2" type="ORF">SDC9_146084</name>
</gene>
<organism evidence="2">
    <name type="scientific">bioreactor metagenome</name>
    <dbReference type="NCBI Taxonomy" id="1076179"/>
    <lineage>
        <taxon>unclassified sequences</taxon>
        <taxon>metagenomes</taxon>
        <taxon>ecological metagenomes</taxon>
    </lineage>
</organism>
<dbReference type="EMBL" id="VSSQ01045020">
    <property type="protein sequence ID" value="MPM98894.1"/>
    <property type="molecule type" value="Genomic_DNA"/>
</dbReference>
<evidence type="ECO:0000313" key="2">
    <source>
        <dbReference type="EMBL" id="MPM98894.1"/>
    </source>
</evidence>
<comment type="caution">
    <text evidence="2">The sequence shown here is derived from an EMBL/GenBank/DDBJ whole genome shotgun (WGS) entry which is preliminary data.</text>
</comment>
<proteinExistence type="predicted"/>
<evidence type="ECO:0000256" key="1">
    <source>
        <dbReference type="SAM" id="Phobius"/>
    </source>
</evidence>
<accession>A0A645EA44</accession>
<reference evidence="2" key="1">
    <citation type="submission" date="2019-08" db="EMBL/GenBank/DDBJ databases">
        <authorList>
            <person name="Kucharzyk K."/>
            <person name="Murdoch R.W."/>
            <person name="Higgins S."/>
            <person name="Loffler F."/>
        </authorList>
    </citation>
    <scope>NUCLEOTIDE SEQUENCE</scope>
</reference>
<name>A0A645EA44_9ZZZZ</name>
<keyword evidence="1" id="KW-1133">Transmembrane helix</keyword>
<feature type="transmembrane region" description="Helical" evidence="1">
    <location>
        <begin position="95"/>
        <end position="119"/>
    </location>
</feature>
<sequence length="123" mass="13054">MRTTAAIFAPLIAGITLALSEVITKILNQVAERVSRVPADLSGMPVEISPETFSQSIPPDQFLLAIGVYIVLISAILTRFAGAIEYGGEQAQLKYDLACMLPITMIIFAISAAASRVIFGGLV</sequence>
<dbReference type="AlphaFoldDB" id="A0A645EA44"/>
<keyword evidence="1" id="KW-0812">Transmembrane</keyword>